<keyword evidence="2" id="KW-0813">Transport</keyword>
<proteinExistence type="predicted"/>
<feature type="transmembrane region" description="Helical" evidence="7">
    <location>
        <begin position="249"/>
        <end position="274"/>
    </location>
</feature>
<dbReference type="CDD" id="cd17369">
    <property type="entry name" value="MFS_ShiA_like"/>
    <property type="match status" value="1"/>
</dbReference>
<name>A0ABY8QVI4_9MICO</name>
<evidence type="ECO:0000256" key="6">
    <source>
        <dbReference type="ARBA" id="ARBA00023136"/>
    </source>
</evidence>
<reference evidence="9 10" key="1">
    <citation type="submission" date="2023-05" db="EMBL/GenBank/DDBJ databases">
        <title>Lithophilousrod everest ZFBP1038 complete genpme.</title>
        <authorList>
            <person name="Tian M."/>
        </authorList>
    </citation>
    <scope>NUCLEOTIDE SEQUENCE [LARGE SCALE GENOMIC DNA]</scope>
    <source>
        <strain evidence="9 10">ZFBP1038</strain>
    </source>
</reference>
<feature type="transmembrane region" description="Helical" evidence="7">
    <location>
        <begin position="380"/>
        <end position="399"/>
    </location>
</feature>
<dbReference type="Gene3D" id="1.20.1250.20">
    <property type="entry name" value="MFS general substrate transporter like domains"/>
    <property type="match status" value="2"/>
</dbReference>
<dbReference type="PANTHER" id="PTHR43045:SF1">
    <property type="entry name" value="SHIKIMATE TRANSPORTER"/>
    <property type="match status" value="1"/>
</dbReference>
<keyword evidence="4 7" id="KW-0812">Transmembrane</keyword>
<keyword evidence="10" id="KW-1185">Reference proteome</keyword>
<feature type="transmembrane region" description="Helical" evidence="7">
    <location>
        <begin position="97"/>
        <end position="115"/>
    </location>
</feature>
<evidence type="ECO:0000256" key="5">
    <source>
        <dbReference type="ARBA" id="ARBA00022989"/>
    </source>
</evidence>
<feature type="transmembrane region" description="Helical" evidence="7">
    <location>
        <begin position="342"/>
        <end position="368"/>
    </location>
</feature>
<feature type="transmembrane region" description="Helical" evidence="7">
    <location>
        <begin position="200"/>
        <end position="219"/>
    </location>
</feature>
<dbReference type="Pfam" id="PF07690">
    <property type="entry name" value="MFS_1"/>
    <property type="match status" value="1"/>
</dbReference>
<accession>A0ABY8QVI4</accession>
<evidence type="ECO:0000256" key="1">
    <source>
        <dbReference type="ARBA" id="ARBA00004651"/>
    </source>
</evidence>
<feature type="transmembrane region" description="Helical" evidence="7">
    <location>
        <begin position="316"/>
        <end position="336"/>
    </location>
</feature>
<feature type="transmembrane region" description="Helical" evidence="7">
    <location>
        <begin position="411"/>
        <end position="429"/>
    </location>
</feature>
<keyword evidence="3" id="KW-1003">Cell membrane</keyword>
<dbReference type="RefSeq" id="WP_349639780.1">
    <property type="nucleotide sequence ID" value="NZ_CP090958.1"/>
</dbReference>
<feature type="transmembrane region" description="Helical" evidence="7">
    <location>
        <begin position="36"/>
        <end position="55"/>
    </location>
</feature>
<gene>
    <name evidence="9" type="ORF">LWF01_04150</name>
</gene>
<evidence type="ECO:0000259" key="8">
    <source>
        <dbReference type="PROSITE" id="PS50850"/>
    </source>
</evidence>
<evidence type="ECO:0000313" key="10">
    <source>
        <dbReference type="Proteomes" id="UP001209083"/>
    </source>
</evidence>
<dbReference type="InterPro" id="IPR036259">
    <property type="entry name" value="MFS_trans_sf"/>
</dbReference>
<evidence type="ECO:0000256" key="2">
    <source>
        <dbReference type="ARBA" id="ARBA00022448"/>
    </source>
</evidence>
<feature type="transmembrane region" description="Helical" evidence="7">
    <location>
        <begin position="286"/>
        <end position="304"/>
    </location>
</feature>
<organism evidence="9 10">
    <name type="scientific">Saxibacter everestensis</name>
    <dbReference type="NCBI Taxonomy" id="2909229"/>
    <lineage>
        <taxon>Bacteria</taxon>
        <taxon>Bacillati</taxon>
        <taxon>Actinomycetota</taxon>
        <taxon>Actinomycetes</taxon>
        <taxon>Micrococcales</taxon>
        <taxon>Brevibacteriaceae</taxon>
        <taxon>Saxibacter</taxon>
    </lineage>
</organism>
<protein>
    <submittedName>
        <fullName evidence="9">MFS transporter</fullName>
    </submittedName>
</protein>
<evidence type="ECO:0000256" key="4">
    <source>
        <dbReference type="ARBA" id="ARBA00022692"/>
    </source>
</evidence>
<feature type="domain" description="Major facilitator superfamily (MFS) profile" evidence="8">
    <location>
        <begin position="24"/>
        <end position="436"/>
    </location>
</feature>
<feature type="transmembrane region" description="Helical" evidence="7">
    <location>
        <begin position="121"/>
        <end position="140"/>
    </location>
</feature>
<dbReference type="PROSITE" id="PS50850">
    <property type="entry name" value="MFS"/>
    <property type="match status" value="1"/>
</dbReference>
<dbReference type="InterPro" id="IPR011701">
    <property type="entry name" value="MFS"/>
</dbReference>
<dbReference type="SUPFAM" id="SSF103473">
    <property type="entry name" value="MFS general substrate transporter"/>
    <property type="match status" value="1"/>
</dbReference>
<evidence type="ECO:0000256" key="3">
    <source>
        <dbReference type="ARBA" id="ARBA00022475"/>
    </source>
</evidence>
<evidence type="ECO:0000256" key="7">
    <source>
        <dbReference type="SAM" id="Phobius"/>
    </source>
</evidence>
<dbReference type="InterPro" id="IPR020846">
    <property type="entry name" value="MFS_dom"/>
</dbReference>
<keyword evidence="6 7" id="KW-0472">Membrane</keyword>
<feature type="transmembrane region" description="Helical" evidence="7">
    <location>
        <begin position="161"/>
        <end position="188"/>
    </location>
</feature>
<dbReference type="EMBL" id="CP090958">
    <property type="protein sequence ID" value="WGW12972.1"/>
    <property type="molecule type" value="Genomic_DNA"/>
</dbReference>
<dbReference type="PANTHER" id="PTHR43045">
    <property type="entry name" value="SHIKIMATE TRANSPORTER"/>
    <property type="match status" value="1"/>
</dbReference>
<evidence type="ECO:0000313" key="9">
    <source>
        <dbReference type="EMBL" id="WGW12972.1"/>
    </source>
</evidence>
<sequence>MTSPSPTSPTAPASAREQSAIRKVAAASGFGTAIELYDFLIYGLAAALVFNKLFFPLSDPIVGTLLAFATFGVGFVARPLGGLVIGHFGDRLGRRQMLVLTLTATGACTTLIGLLPTYDQIGVLAPVALVVLRVLQGFFMGGEQGGAFLMVTEHARPGTKAWYGSWATSGSPVGSFLGIGIFTIMSAVSGDQFLTWGWRVPFLLSAILVLVGIYVRLGLTESPEFEELRGTNRTVKLPLGQVLRTSPGLIVAGILVNMGFNMFIFIINTFSISYGTETLGMQRSTLLNAGLLGSVSMLVTVLLASRLADRIGLTRVMVAGGIFLVLFAFPYFWLFQTADPAFVTWAIVLGYAGGGVIFGPMAAYYAALFDGQVRYTGVSLSYQVGAVLGGGFSPAIATWLLQTFDSSTTSISAYLAFGALLALAGLWWTRHRIATAFAR</sequence>
<feature type="transmembrane region" description="Helical" evidence="7">
    <location>
        <begin position="61"/>
        <end position="85"/>
    </location>
</feature>
<comment type="subcellular location">
    <subcellularLocation>
        <location evidence="1">Cell membrane</location>
        <topology evidence="1">Multi-pass membrane protein</topology>
    </subcellularLocation>
</comment>
<dbReference type="Proteomes" id="UP001209083">
    <property type="component" value="Chromosome"/>
</dbReference>
<keyword evidence="5 7" id="KW-1133">Transmembrane helix</keyword>